<dbReference type="Proteomes" id="UP001290861">
    <property type="component" value="Unassembled WGS sequence"/>
</dbReference>
<sequence length="171" mass="19423">MKKIIKIIVLTTLSLLAVATILQLTSIIPAKVTMQQIEDIYHQTDSITLFQCTGDKKELISIHDQSGIDDFFQTLTVQPTIMQLFKFTCFSPNDYGIRIFKNDGTKVEIMHLDTGGILRSKIFPWGEDVCLKQGSADRLARWLCKHGAYRNKESNQILDPTWTTPVFEGKV</sequence>
<keyword evidence="2" id="KW-1185">Reference proteome</keyword>
<proteinExistence type="predicted"/>
<reference evidence="1 2" key="1">
    <citation type="journal article" date="2024" name="Appl. Environ. Microbiol.">
        <title>Pontiella agarivorans sp. nov., a novel marine anaerobic bacterium capable of degrading macroalgal polysaccharides and fixing nitrogen.</title>
        <authorList>
            <person name="Liu N."/>
            <person name="Kivenson V."/>
            <person name="Peng X."/>
            <person name="Cui Z."/>
            <person name="Lankiewicz T.S."/>
            <person name="Gosselin K.M."/>
            <person name="English C.J."/>
            <person name="Blair E.M."/>
            <person name="O'Malley M.A."/>
            <person name="Valentine D.L."/>
        </authorList>
    </citation>
    <scope>NUCLEOTIDE SEQUENCE [LARGE SCALE GENOMIC DNA]</scope>
    <source>
        <strain evidence="1 2">NLcol2</strain>
    </source>
</reference>
<protein>
    <recommendedName>
        <fullName evidence="3">TNase-like domain-containing protein</fullName>
    </recommendedName>
</protein>
<name>A0ABU5MRZ5_9BACT</name>
<dbReference type="RefSeq" id="WP_322606800.1">
    <property type="nucleotide sequence ID" value="NZ_JARVCO010000001.1"/>
</dbReference>
<gene>
    <name evidence="1" type="ORF">P9H32_00015</name>
</gene>
<dbReference type="EMBL" id="JARVCO010000001">
    <property type="protein sequence ID" value="MDZ8116994.1"/>
    <property type="molecule type" value="Genomic_DNA"/>
</dbReference>
<organism evidence="1 2">
    <name type="scientific">Pontiella agarivorans</name>
    <dbReference type="NCBI Taxonomy" id="3038953"/>
    <lineage>
        <taxon>Bacteria</taxon>
        <taxon>Pseudomonadati</taxon>
        <taxon>Kiritimatiellota</taxon>
        <taxon>Kiritimatiellia</taxon>
        <taxon>Kiritimatiellales</taxon>
        <taxon>Pontiellaceae</taxon>
        <taxon>Pontiella</taxon>
    </lineage>
</organism>
<evidence type="ECO:0000313" key="2">
    <source>
        <dbReference type="Proteomes" id="UP001290861"/>
    </source>
</evidence>
<evidence type="ECO:0008006" key="3">
    <source>
        <dbReference type="Google" id="ProtNLM"/>
    </source>
</evidence>
<comment type="caution">
    <text evidence="1">The sequence shown here is derived from an EMBL/GenBank/DDBJ whole genome shotgun (WGS) entry which is preliminary data.</text>
</comment>
<evidence type="ECO:0000313" key="1">
    <source>
        <dbReference type="EMBL" id="MDZ8116994.1"/>
    </source>
</evidence>
<accession>A0ABU5MRZ5</accession>